<dbReference type="EC" id="5.2.1.8" evidence="6"/>
<evidence type="ECO:0000313" key="8">
    <source>
        <dbReference type="EMBL" id="HAN29744.1"/>
    </source>
</evidence>
<evidence type="ECO:0000256" key="4">
    <source>
        <dbReference type="ARBA" id="ARBA00023235"/>
    </source>
</evidence>
<protein>
    <recommendedName>
        <fullName evidence="6">Peptidyl-prolyl cis-trans isomerase</fullName>
        <ecNumber evidence="6">5.2.1.8</ecNumber>
    </recommendedName>
</protein>
<dbReference type="GO" id="GO:0003755">
    <property type="term" value="F:peptidyl-prolyl cis-trans isomerase activity"/>
    <property type="evidence" value="ECO:0007669"/>
    <property type="project" value="UniProtKB-UniRule"/>
</dbReference>
<evidence type="ECO:0000256" key="2">
    <source>
        <dbReference type="ARBA" id="ARBA00006577"/>
    </source>
</evidence>
<evidence type="ECO:0000259" key="7">
    <source>
        <dbReference type="PROSITE" id="PS50059"/>
    </source>
</evidence>
<proteinExistence type="inferred from homology"/>
<dbReference type="Pfam" id="PF00254">
    <property type="entry name" value="FKBP_C"/>
    <property type="match status" value="1"/>
</dbReference>
<feature type="domain" description="PPIase FKBP-type" evidence="7">
    <location>
        <begin position="11"/>
        <end position="75"/>
    </location>
</feature>
<name>A0A3C1KTV7_9GAMM</name>
<comment type="catalytic activity">
    <reaction evidence="1 5 6">
        <text>[protein]-peptidylproline (omega=180) = [protein]-peptidylproline (omega=0)</text>
        <dbReference type="Rhea" id="RHEA:16237"/>
        <dbReference type="Rhea" id="RHEA-COMP:10747"/>
        <dbReference type="Rhea" id="RHEA-COMP:10748"/>
        <dbReference type="ChEBI" id="CHEBI:83833"/>
        <dbReference type="ChEBI" id="CHEBI:83834"/>
        <dbReference type="EC" id="5.2.1.8"/>
    </reaction>
</comment>
<dbReference type="EMBL" id="DMND01000254">
    <property type="protein sequence ID" value="HAN29744.1"/>
    <property type="molecule type" value="Genomic_DNA"/>
</dbReference>
<dbReference type="InterPro" id="IPR001179">
    <property type="entry name" value="PPIase_FKBP_dom"/>
</dbReference>
<dbReference type="SUPFAM" id="SSF54534">
    <property type="entry name" value="FKBP-like"/>
    <property type="match status" value="1"/>
</dbReference>
<dbReference type="Gene3D" id="2.40.10.330">
    <property type="match status" value="1"/>
</dbReference>
<evidence type="ECO:0000256" key="5">
    <source>
        <dbReference type="PROSITE-ProRule" id="PRU00277"/>
    </source>
</evidence>
<dbReference type="PANTHER" id="PTHR47861">
    <property type="entry name" value="FKBP-TYPE PEPTIDYL-PROLYL CIS-TRANS ISOMERASE SLYD"/>
    <property type="match status" value="1"/>
</dbReference>
<gene>
    <name evidence="8" type="ORF">DCP75_18880</name>
</gene>
<sequence>MTNSDVAVGEGTRVFLNFSVSLEDGSEVDSNFGGEPVSFVVGDGNLLPGFERVLMGMEPGQRHVFTVSPEDAFGQPNDNNVQTVARDHFDDDVALEIGLVFSFADAAGGELPGLIVAFDEEEVTVDFNHPLAGRTILFDVQVHRVEPAELH</sequence>
<dbReference type="Gene3D" id="3.10.50.40">
    <property type="match status" value="1"/>
</dbReference>
<comment type="caution">
    <text evidence="8">The sequence shown here is derived from an EMBL/GenBank/DDBJ whole genome shotgun (WGS) entry which is preliminary data.</text>
</comment>
<dbReference type="InterPro" id="IPR048261">
    <property type="entry name" value="SlpA/SlyD-like_ins_sf"/>
</dbReference>
<reference evidence="8 9" key="1">
    <citation type="journal article" date="2018" name="Nat. Biotechnol.">
        <title>A standardized bacterial taxonomy based on genome phylogeny substantially revises the tree of life.</title>
        <authorList>
            <person name="Parks D.H."/>
            <person name="Chuvochina M."/>
            <person name="Waite D.W."/>
            <person name="Rinke C."/>
            <person name="Skarshewski A."/>
            <person name="Chaumeil P.A."/>
            <person name="Hugenholtz P."/>
        </authorList>
    </citation>
    <scope>NUCLEOTIDE SEQUENCE [LARGE SCALE GENOMIC DNA]</scope>
    <source>
        <strain evidence="8">UBA9158</strain>
    </source>
</reference>
<dbReference type="InterPro" id="IPR046357">
    <property type="entry name" value="PPIase_dom_sf"/>
</dbReference>
<evidence type="ECO:0000256" key="3">
    <source>
        <dbReference type="ARBA" id="ARBA00023110"/>
    </source>
</evidence>
<evidence type="ECO:0000256" key="1">
    <source>
        <dbReference type="ARBA" id="ARBA00000971"/>
    </source>
</evidence>
<evidence type="ECO:0000256" key="6">
    <source>
        <dbReference type="RuleBase" id="RU003915"/>
    </source>
</evidence>
<comment type="similarity">
    <text evidence="2 6">Belongs to the FKBP-type PPIase family.</text>
</comment>
<keyword evidence="4 5" id="KW-0413">Isomerase</keyword>
<organism evidence="8 9">
    <name type="scientific">Haliea salexigens</name>
    <dbReference type="NCBI Taxonomy" id="287487"/>
    <lineage>
        <taxon>Bacteria</taxon>
        <taxon>Pseudomonadati</taxon>
        <taxon>Pseudomonadota</taxon>
        <taxon>Gammaproteobacteria</taxon>
        <taxon>Cellvibrionales</taxon>
        <taxon>Halieaceae</taxon>
        <taxon>Haliea</taxon>
    </lineage>
</organism>
<keyword evidence="3 5" id="KW-0697">Rotamase</keyword>
<dbReference type="PANTHER" id="PTHR47861:SF4">
    <property type="entry name" value="FKBP-TYPE 16 KDA PEPTIDYL-PROLYL CIS-TRANS ISOMERASE"/>
    <property type="match status" value="1"/>
</dbReference>
<dbReference type="AlphaFoldDB" id="A0A3C1KTV7"/>
<dbReference type="Proteomes" id="UP000259273">
    <property type="component" value="Unassembled WGS sequence"/>
</dbReference>
<dbReference type="STRING" id="1121937.GCA_000423125_01822"/>
<accession>A0A3C1KTV7</accession>
<evidence type="ECO:0000313" key="9">
    <source>
        <dbReference type="Proteomes" id="UP000259273"/>
    </source>
</evidence>
<dbReference type="PROSITE" id="PS50059">
    <property type="entry name" value="FKBP_PPIASE"/>
    <property type="match status" value="1"/>
</dbReference>